<keyword evidence="7 8" id="KW-0472">Membrane</keyword>
<reference evidence="10" key="1">
    <citation type="submission" date="2016-11" db="EMBL/GenBank/DDBJ databases">
        <authorList>
            <person name="Varghese N."/>
            <person name="Submissions S."/>
        </authorList>
    </citation>
    <scope>NUCLEOTIDE SEQUENCE [LARGE SCALE GENOMIC DNA]</scope>
    <source>
        <strain evidence="10">DSM 14826</strain>
    </source>
</reference>
<sequence>MTKIKGKTPLILFFILFLFWIIAAETLEIQHLLVGIVVAYSVEIFNRDFLRDFHFYGKKPFLVQIITLINITLVLIKDMIIANIQVAKIVLSPKMPISPGIVTFKTKLKSPLARTLLANSITLTPGTLTIDVDEDIYVVHYLTEQNAVDVQNWAVKSKMLYLDGENNG</sequence>
<dbReference type="Proteomes" id="UP000243547">
    <property type="component" value="Unassembled WGS sequence"/>
</dbReference>
<evidence type="ECO:0000256" key="8">
    <source>
        <dbReference type="SAM" id="Phobius"/>
    </source>
</evidence>
<evidence type="ECO:0000256" key="7">
    <source>
        <dbReference type="ARBA" id="ARBA00023136"/>
    </source>
</evidence>
<dbReference type="GO" id="GO:0005886">
    <property type="term" value="C:plasma membrane"/>
    <property type="evidence" value="ECO:0007669"/>
    <property type="project" value="UniProtKB-SubCell"/>
</dbReference>
<proteinExistence type="inferred from homology"/>
<dbReference type="RefSeq" id="WP_159429591.1">
    <property type="nucleotide sequence ID" value="NZ_FRAI01000010.1"/>
</dbReference>
<keyword evidence="4" id="KW-1003">Cell membrane</keyword>
<feature type="transmembrane region" description="Helical" evidence="8">
    <location>
        <begin position="63"/>
        <end position="86"/>
    </location>
</feature>
<evidence type="ECO:0000256" key="6">
    <source>
        <dbReference type="ARBA" id="ARBA00022989"/>
    </source>
</evidence>
<dbReference type="OrthoDB" id="9800498at2"/>
<evidence type="ECO:0000313" key="9">
    <source>
        <dbReference type="EMBL" id="SHJ96287.1"/>
    </source>
</evidence>
<dbReference type="EMBL" id="FRAI01000010">
    <property type="protein sequence ID" value="SHJ96287.1"/>
    <property type="molecule type" value="Genomic_DNA"/>
</dbReference>
<keyword evidence="10" id="KW-1185">Reference proteome</keyword>
<dbReference type="PANTHER" id="PTHR34584">
    <property type="entry name" value="NA(+)/H(+) ANTIPORTER SUBUNIT E1"/>
    <property type="match status" value="1"/>
</dbReference>
<dbReference type="GO" id="GO:0008324">
    <property type="term" value="F:monoatomic cation transmembrane transporter activity"/>
    <property type="evidence" value="ECO:0007669"/>
    <property type="project" value="InterPro"/>
</dbReference>
<dbReference type="AlphaFoldDB" id="A0A1M6NKP6"/>
<evidence type="ECO:0000256" key="1">
    <source>
        <dbReference type="ARBA" id="ARBA00004651"/>
    </source>
</evidence>
<organism evidence="9 10">
    <name type="scientific">Anaerobranca californiensis DSM 14826</name>
    <dbReference type="NCBI Taxonomy" id="1120989"/>
    <lineage>
        <taxon>Bacteria</taxon>
        <taxon>Bacillati</taxon>
        <taxon>Bacillota</taxon>
        <taxon>Clostridia</taxon>
        <taxon>Eubacteriales</taxon>
        <taxon>Proteinivoracaceae</taxon>
        <taxon>Anaerobranca</taxon>
    </lineage>
</organism>
<protein>
    <submittedName>
        <fullName evidence="9">Multisubunit sodium/proton antiporter, MrpE subunit</fullName>
    </submittedName>
</protein>
<keyword evidence="3" id="KW-0813">Transport</keyword>
<dbReference type="PANTHER" id="PTHR34584:SF1">
    <property type="entry name" value="NA(+)_H(+) ANTIPORTER SUBUNIT E1"/>
    <property type="match status" value="1"/>
</dbReference>
<evidence type="ECO:0000313" key="10">
    <source>
        <dbReference type="Proteomes" id="UP000243547"/>
    </source>
</evidence>
<comment type="similarity">
    <text evidence="2">Belongs to the CPA3 antiporters (TC 2.A.63) subunit E family.</text>
</comment>
<dbReference type="PIRSF" id="PIRSF019239">
    <property type="entry name" value="MrpE"/>
    <property type="match status" value="1"/>
</dbReference>
<accession>A0A1M6NKP6</accession>
<gene>
    <name evidence="9" type="ORF">SAMN02745227_01162</name>
</gene>
<dbReference type="Pfam" id="PF01899">
    <property type="entry name" value="MNHE"/>
    <property type="match status" value="1"/>
</dbReference>
<comment type="subcellular location">
    <subcellularLocation>
        <location evidence="1">Cell membrane</location>
        <topology evidence="1">Multi-pass membrane protein</topology>
    </subcellularLocation>
</comment>
<evidence type="ECO:0000256" key="4">
    <source>
        <dbReference type="ARBA" id="ARBA00022475"/>
    </source>
</evidence>
<keyword evidence="3" id="KW-0050">Antiport</keyword>
<dbReference type="STRING" id="1120989.SAMN02745227_01162"/>
<dbReference type="InterPro" id="IPR002758">
    <property type="entry name" value="Cation_antiport_E"/>
</dbReference>
<keyword evidence="5 8" id="KW-0812">Transmembrane</keyword>
<evidence type="ECO:0000256" key="3">
    <source>
        <dbReference type="ARBA" id="ARBA00022449"/>
    </source>
</evidence>
<evidence type="ECO:0000256" key="5">
    <source>
        <dbReference type="ARBA" id="ARBA00022692"/>
    </source>
</evidence>
<evidence type="ECO:0000256" key="2">
    <source>
        <dbReference type="ARBA" id="ARBA00006228"/>
    </source>
</evidence>
<keyword evidence="6 8" id="KW-1133">Transmembrane helix</keyword>
<dbReference type="GO" id="GO:0015297">
    <property type="term" value="F:antiporter activity"/>
    <property type="evidence" value="ECO:0007669"/>
    <property type="project" value="UniProtKB-KW"/>
</dbReference>
<name>A0A1M6NKP6_9FIRM</name>